<proteinExistence type="predicted"/>
<evidence type="ECO:0000313" key="2">
    <source>
        <dbReference type="Proteomes" id="UP001182042"/>
    </source>
</evidence>
<name>A0AAE3WJS8_BACPU</name>
<gene>
    <name evidence="1" type="ORF">FO508_07705</name>
</gene>
<evidence type="ECO:0000313" key="1">
    <source>
        <dbReference type="EMBL" id="MDR4250232.1"/>
    </source>
</evidence>
<sequence>MYLKYIQLMSDDDRGNLASQSLCVTEMFLWELGKRIQTKDCEAIIFICGSFKDYKLLSTSKKEPDILFLKNTYELELPFSYSEFENATNKKKILADTLEKAMLYLCELKNWDSQLVKATFQKMKEKEYKAEMKGKQTKLSPDKKKKAYPLIELDLKQFTLYLVIEDNKGKILSKKLIAETDTYLEEVSYHMREIKWLTDHEVALFKHTNKPVYTSVRLS</sequence>
<protein>
    <submittedName>
        <fullName evidence="1">Uncharacterized protein</fullName>
    </submittedName>
</protein>
<dbReference type="RefSeq" id="WP_187703976.1">
    <property type="nucleotide sequence ID" value="NZ_CANLYP010000012.1"/>
</dbReference>
<reference evidence="1" key="1">
    <citation type="submission" date="2019-07" db="EMBL/GenBank/DDBJ databases">
        <title>Phylogenomic Reclassification of ATCC Bacillus Strains and Various Taxa within the Genus Bacillus.</title>
        <authorList>
            <person name="Riojas M.A."/>
            <person name="Frank A.M."/>
            <person name="Fenn S.L."/>
            <person name="King S."/>
            <person name="Brower S."/>
            <person name="Hazbon M.H."/>
        </authorList>
    </citation>
    <scope>NUCLEOTIDE SEQUENCE</scope>
    <source>
        <strain evidence="1">ATCC 27142</strain>
    </source>
</reference>
<comment type="caution">
    <text evidence="1">The sequence shown here is derived from an EMBL/GenBank/DDBJ whole genome shotgun (WGS) entry which is preliminary data.</text>
</comment>
<organism evidence="1 2">
    <name type="scientific">Bacillus pumilus</name>
    <name type="common">Bacillus mesentericus</name>
    <dbReference type="NCBI Taxonomy" id="1408"/>
    <lineage>
        <taxon>Bacteria</taxon>
        <taxon>Bacillati</taxon>
        <taxon>Bacillota</taxon>
        <taxon>Bacilli</taxon>
        <taxon>Bacillales</taxon>
        <taxon>Bacillaceae</taxon>
        <taxon>Bacillus</taxon>
    </lineage>
</organism>
<accession>A0AAE3WJS8</accession>
<dbReference type="AlphaFoldDB" id="A0AAE3WJS8"/>
<dbReference type="Proteomes" id="UP001182042">
    <property type="component" value="Unassembled WGS sequence"/>
</dbReference>
<dbReference type="EMBL" id="VKQA01000001">
    <property type="protein sequence ID" value="MDR4250232.1"/>
    <property type="molecule type" value="Genomic_DNA"/>
</dbReference>